<evidence type="ECO:0000313" key="2">
    <source>
        <dbReference type="EMBL" id="GFD51680.1"/>
    </source>
</evidence>
<feature type="non-terminal residue" evidence="2">
    <location>
        <position position="111"/>
    </location>
</feature>
<feature type="non-terminal residue" evidence="2">
    <location>
        <position position="1"/>
    </location>
</feature>
<organism evidence="2">
    <name type="scientific">Tanacetum cinerariifolium</name>
    <name type="common">Dalmatian daisy</name>
    <name type="synonym">Chrysanthemum cinerariifolium</name>
    <dbReference type="NCBI Taxonomy" id="118510"/>
    <lineage>
        <taxon>Eukaryota</taxon>
        <taxon>Viridiplantae</taxon>
        <taxon>Streptophyta</taxon>
        <taxon>Embryophyta</taxon>
        <taxon>Tracheophyta</taxon>
        <taxon>Spermatophyta</taxon>
        <taxon>Magnoliopsida</taxon>
        <taxon>eudicotyledons</taxon>
        <taxon>Gunneridae</taxon>
        <taxon>Pentapetalae</taxon>
        <taxon>asterids</taxon>
        <taxon>campanulids</taxon>
        <taxon>Asterales</taxon>
        <taxon>Asteraceae</taxon>
        <taxon>Asteroideae</taxon>
        <taxon>Anthemideae</taxon>
        <taxon>Anthemidinae</taxon>
        <taxon>Tanacetum</taxon>
    </lineage>
</organism>
<proteinExistence type="predicted"/>
<name>A0A699WZD2_TANCI</name>
<dbReference type="AlphaFoldDB" id="A0A699WZD2"/>
<gene>
    <name evidence="2" type="ORF">Tci_923649</name>
</gene>
<reference evidence="2" key="1">
    <citation type="journal article" date="2019" name="Sci. Rep.">
        <title>Draft genome of Tanacetum cinerariifolium, the natural source of mosquito coil.</title>
        <authorList>
            <person name="Yamashiro T."/>
            <person name="Shiraishi A."/>
            <person name="Satake H."/>
            <person name="Nakayama K."/>
        </authorList>
    </citation>
    <scope>NUCLEOTIDE SEQUENCE</scope>
</reference>
<evidence type="ECO:0000256" key="1">
    <source>
        <dbReference type="SAM" id="MobiDB-lite"/>
    </source>
</evidence>
<protein>
    <submittedName>
        <fullName evidence="2">Uncharacterized protein</fullName>
    </submittedName>
</protein>
<sequence>DKPLGGSFHMSPPRSTPAPPAGQTSGGAEDLITLTALSSVVSTLVQKVTSLETKLKDHKKLFKDVVGKLVKKVKAMEVKLRTKKRKMVVSDSDQEEGGKQDVDLDALLALA</sequence>
<comment type="caution">
    <text evidence="2">The sequence shown here is derived from an EMBL/GenBank/DDBJ whole genome shotgun (WGS) entry which is preliminary data.</text>
</comment>
<feature type="region of interest" description="Disordered" evidence="1">
    <location>
        <begin position="1"/>
        <end position="28"/>
    </location>
</feature>
<dbReference type="EMBL" id="BKCJ011773012">
    <property type="protein sequence ID" value="GFD51680.1"/>
    <property type="molecule type" value="Genomic_DNA"/>
</dbReference>
<accession>A0A699WZD2</accession>